<organism evidence="2 5">
    <name type="scientific">Loxostege sticticalis</name>
    <name type="common">Beet webworm moth</name>
    <dbReference type="NCBI Taxonomy" id="481309"/>
    <lineage>
        <taxon>Eukaryota</taxon>
        <taxon>Metazoa</taxon>
        <taxon>Ecdysozoa</taxon>
        <taxon>Arthropoda</taxon>
        <taxon>Hexapoda</taxon>
        <taxon>Insecta</taxon>
        <taxon>Pterygota</taxon>
        <taxon>Neoptera</taxon>
        <taxon>Endopterygota</taxon>
        <taxon>Lepidoptera</taxon>
        <taxon>Glossata</taxon>
        <taxon>Ditrysia</taxon>
        <taxon>Pyraloidea</taxon>
        <taxon>Crambidae</taxon>
        <taxon>Pyraustinae</taxon>
        <taxon>Loxostege</taxon>
    </lineage>
</organism>
<dbReference type="Pfam" id="PF15932">
    <property type="entry name" value="DUF4748"/>
    <property type="match status" value="1"/>
</dbReference>
<evidence type="ECO:0000313" key="5">
    <source>
        <dbReference type="Proteomes" id="UP001549921"/>
    </source>
</evidence>
<dbReference type="EMBL" id="JBEDNZ010000026">
    <property type="protein sequence ID" value="KAL0810446.1"/>
    <property type="molecule type" value="Genomic_DNA"/>
</dbReference>
<keyword evidence="1" id="KW-0472">Membrane</keyword>
<keyword evidence="4" id="KW-1185">Reference proteome</keyword>
<dbReference type="EMBL" id="JBEUOH010000026">
    <property type="protein sequence ID" value="KAL0859912.1"/>
    <property type="molecule type" value="Genomic_DNA"/>
</dbReference>
<feature type="transmembrane region" description="Helical" evidence="1">
    <location>
        <begin position="12"/>
        <end position="31"/>
    </location>
</feature>
<name>A0ABD0S8Q0_LOXSC</name>
<dbReference type="InterPro" id="IPR031833">
    <property type="entry name" value="DUF4748"/>
</dbReference>
<keyword evidence="1" id="KW-0812">Transmembrane</keyword>
<dbReference type="Proteomes" id="UP001549920">
    <property type="component" value="Unassembled WGS sequence"/>
</dbReference>
<accession>A0ABD0S8Q0</accession>
<evidence type="ECO:0000256" key="1">
    <source>
        <dbReference type="SAM" id="Phobius"/>
    </source>
</evidence>
<dbReference type="Proteomes" id="UP001549921">
    <property type="component" value="Unassembled WGS sequence"/>
</dbReference>
<gene>
    <name evidence="3" type="ORF">ABMA27_010242</name>
    <name evidence="2" type="ORF">ABMA28_010585</name>
</gene>
<keyword evidence="1" id="KW-1133">Transmembrane helix</keyword>
<evidence type="ECO:0000313" key="2">
    <source>
        <dbReference type="EMBL" id="KAL0810446.1"/>
    </source>
</evidence>
<dbReference type="AlphaFoldDB" id="A0ABD0S8Q0"/>
<sequence length="59" mass="6854">MPLGKFGKITLSWAAITISSLSLFVVSKNYVNARRVENMKARERMRRSNEGEYPDSYRK</sequence>
<proteinExistence type="predicted"/>
<evidence type="ECO:0000313" key="3">
    <source>
        <dbReference type="EMBL" id="KAL0859912.1"/>
    </source>
</evidence>
<protein>
    <submittedName>
        <fullName evidence="2">Uncharacterized protein</fullName>
    </submittedName>
</protein>
<evidence type="ECO:0000313" key="4">
    <source>
        <dbReference type="Proteomes" id="UP001549920"/>
    </source>
</evidence>
<reference evidence="4 5" key="1">
    <citation type="submission" date="2024-06" db="EMBL/GenBank/DDBJ databases">
        <title>A chromosome-level genome assembly of beet webworm, Loxostege sticticalis.</title>
        <authorList>
            <person name="Zhang Y."/>
        </authorList>
    </citation>
    <scope>NUCLEOTIDE SEQUENCE [LARGE SCALE GENOMIC DNA]</scope>
    <source>
        <strain evidence="3">AQ026</strain>
        <strain evidence="2">AQ028</strain>
        <tissue evidence="2">Male pupae</tissue>
        <tissue evidence="3">Whole body</tissue>
    </source>
</reference>
<comment type="caution">
    <text evidence="2">The sequence shown here is derived from an EMBL/GenBank/DDBJ whole genome shotgun (WGS) entry which is preliminary data.</text>
</comment>